<reference evidence="2" key="1">
    <citation type="journal article" date="2022" name="Int. J. Mol. Sci.">
        <title>Draft Genome of Tanacetum Coccineum: Genomic Comparison of Closely Related Tanacetum-Family Plants.</title>
        <authorList>
            <person name="Yamashiro T."/>
            <person name="Shiraishi A."/>
            <person name="Nakayama K."/>
            <person name="Satake H."/>
        </authorList>
    </citation>
    <scope>NUCLEOTIDE SEQUENCE</scope>
</reference>
<feature type="compositionally biased region" description="Basic and acidic residues" evidence="1">
    <location>
        <begin position="618"/>
        <end position="654"/>
    </location>
</feature>
<protein>
    <submittedName>
        <fullName evidence="2">Uncharacterized protein</fullName>
    </submittedName>
</protein>
<dbReference type="Proteomes" id="UP001151760">
    <property type="component" value="Unassembled WGS sequence"/>
</dbReference>
<accession>A0ABQ4WWJ3</accession>
<evidence type="ECO:0000256" key="1">
    <source>
        <dbReference type="SAM" id="MobiDB-lite"/>
    </source>
</evidence>
<evidence type="ECO:0000313" key="3">
    <source>
        <dbReference type="Proteomes" id="UP001151760"/>
    </source>
</evidence>
<feature type="compositionally biased region" description="Basic residues" evidence="1">
    <location>
        <begin position="597"/>
        <end position="617"/>
    </location>
</feature>
<organism evidence="2 3">
    <name type="scientific">Tanacetum coccineum</name>
    <dbReference type="NCBI Taxonomy" id="301880"/>
    <lineage>
        <taxon>Eukaryota</taxon>
        <taxon>Viridiplantae</taxon>
        <taxon>Streptophyta</taxon>
        <taxon>Embryophyta</taxon>
        <taxon>Tracheophyta</taxon>
        <taxon>Spermatophyta</taxon>
        <taxon>Magnoliopsida</taxon>
        <taxon>eudicotyledons</taxon>
        <taxon>Gunneridae</taxon>
        <taxon>Pentapetalae</taxon>
        <taxon>asterids</taxon>
        <taxon>campanulids</taxon>
        <taxon>Asterales</taxon>
        <taxon>Asteraceae</taxon>
        <taxon>Asteroideae</taxon>
        <taxon>Anthemideae</taxon>
        <taxon>Anthemidinae</taxon>
        <taxon>Tanacetum</taxon>
    </lineage>
</organism>
<feature type="compositionally biased region" description="Polar residues" evidence="1">
    <location>
        <begin position="223"/>
        <end position="236"/>
    </location>
</feature>
<proteinExistence type="predicted"/>
<keyword evidence="3" id="KW-1185">Reference proteome</keyword>
<reference evidence="2" key="2">
    <citation type="submission" date="2022-01" db="EMBL/GenBank/DDBJ databases">
        <authorList>
            <person name="Yamashiro T."/>
            <person name="Shiraishi A."/>
            <person name="Satake H."/>
            <person name="Nakayama K."/>
        </authorList>
    </citation>
    <scope>NUCLEOTIDE SEQUENCE</scope>
</reference>
<feature type="compositionally biased region" description="Basic and acidic residues" evidence="1">
    <location>
        <begin position="490"/>
        <end position="508"/>
    </location>
</feature>
<feature type="region of interest" description="Disordered" evidence="1">
    <location>
        <begin position="331"/>
        <end position="363"/>
    </location>
</feature>
<gene>
    <name evidence="2" type="ORF">Tco_0652067</name>
</gene>
<evidence type="ECO:0000313" key="2">
    <source>
        <dbReference type="EMBL" id="GJS57283.1"/>
    </source>
</evidence>
<name>A0ABQ4WWJ3_9ASTR</name>
<feature type="region of interest" description="Disordered" evidence="1">
    <location>
        <begin position="483"/>
        <end position="508"/>
    </location>
</feature>
<comment type="caution">
    <text evidence="2">The sequence shown here is derived from an EMBL/GenBank/DDBJ whole genome shotgun (WGS) entry which is preliminary data.</text>
</comment>
<feature type="region of interest" description="Disordered" evidence="1">
    <location>
        <begin position="195"/>
        <end position="267"/>
    </location>
</feature>
<feature type="region of interest" description="Disordered" evidence="1">
    <location>
        <begin position="592"/>
        <end position="657"/>
    </location>
</feature>
<sequence length="822" mass="92426">MAALVSCPKHNMVACLEKTERNAQFHEIVDFLTRSSIYYSLTVSPTVSTSLIEQFWNTATSKIVNDVNGIDCLTNQEIYENLQLMGSKSTSWDQFPTNIASALICLATDRKFNFSKMIFEGMIRNLDAKKQFLMYPRFVQVFLNNQLSNLPAPLDNLPIPVLTKKVFTNMAKQGLHVLGHVTTLFPNMLAQAVVDEGEGSEQPTEPQPTPSPTQPSTGDQPPMTESSYRPDTTQDPRVNLEGTGGSQGDHVQIPHDSPLLGGHTSDRAEGGLNLDELLILCTNLSNRVLALETSKDAQAAEILKLKTRIKKLEKKCKPNISHHRAWLRSVSRLSRTKKLGKKESVSKQGRKNAKPGPTLDAFDDLDADLAHGMDYMETEEAGSGEKRVSTVSTARPDIDTARPEVHTANAPVSTAGVTISTADPEVSVVEPRTPPTTTSIFDDEDITMAQTLIKMKEEKAKEKGVAFKDVEDSSRPIRSITTLKPLPSIDPKDKGKGVLEEPEPAKKMTRKVELERQGEEQASMDYITNLYDEVQARIDADHELAVILTHEEQDKSKEDERLIQKINKKAAGVDVEEVLKEPNSTKVKVKLEEVKQGTKKTPGKTVKMKARKKARKQTHADTDNEHDSKEDERKIESMNKEDAGESNEKVSDVSKKRKGVPDEEGIINFEVLEKLFPIINWESKFYHYDKHGAGIYYRIFRSDGSSRWIKTFSEMVTRFDRLDLVELYNLVMQRFETITPEGVDLVLWGDLWTMFDANAEEELWQNQERWNLKSWNFYKNCGVHTLTLEDAKSASDSAYDLLRFIQKQIDEAGSHDGGEKDL</sequence>
<dbReference type="EMBL" id="BQNB010008994">
    <property type="protein sequence ID" value="GJS57283.1"/>
    <property type="molecule type" value="Genomic_DNA"/>
</dbReference>